<dbReference type="AlphaFoldDB" id="A0A6N6NPI0"/>
<comment type="caution">
    <text evidence="3">The sequence shown here is derived from an EMBL/GenBank/DDBJ whole genome shotgun (WGS) entry which is preliminary data.</text>
</comment>
<keyword evidence="4" id="KW-1185">Reference proteome</keyword>
<name>A0A6N6NPI0_9ACTN</name>
<accession>A0A6N6NPI0</accession>
<gene>
    <name evidence="3" type="ORF">F8C90_09150</name>
</gene>
<dbReference type="RefSeq" id="WP_158050220.1">
    <property type="nucleotide sequence ID" value="NZ_WAJR01000029.1"/>
</dbReference>
<dbReference type="GeneID" id="98658576"/>
<dbReference type="Proteomes" id="UP000468668">
    <property type="component" value="Unassembled WGS sequence"/>
</dbReference>
<sequence length="257" mass="28927">MGQVNFRTSDEVQERWTELKDKVDLKNDELFAAMLSAYEESRGMAAGNHASELAEIQETLTTAVSQMVALLGKDEARRKASILAAETERDALARKLAAETKRADELQRKLDKMTSEHDELAAKAAQTNAVADLIDEVSNLKQTMTDTYKEMQEQAMADALKEIKEMQEQAMAEAWEAVQNHALQEFQKQEQAEAWEAVQNHALQEFQKQEQAEAWEAVQKFQEQEMADAWKAQGQAATDACNAQKEMQNEPSTDADL</sequence>
<evidence type="ECO:0000313" key="3">
    <source>
        <dbReference type="EMBL" id="KAB1637385.1"/>
    </source>
</evidence>
<keyword evidence="1" id="KW-0175">Coiled coil</keyword>
<organism evidence="3 4">
    <name type="scientific">Ellagibacter isourolithinifaciens</name>
    <dbReference type="NCBI Taxonomy" id="2137581"/>
    <lineage>
        <taxon>Bacteria</taxon>
        <taxon>Bacillati</taxon>
        <taxon>Actinomycetota</taxon>
        <taxon>Coriobacteriia</taxon>
        <taxon>Eggerthellales</taxon>
        <taxon>Eggerthellaceae</taxon>
        <taxon>Ellagibacter</taxon>
    </lineage>
</organism>
<feature type="region of interest" description="Disordered" evidence="2">
    <location>
        <begin position="229"/>
        <end position="257"/>
    </location>
</feature>
<feature type="compositionally biased region" description="Polar residues" evidence="2">
    <location>
        <begin position="245"/>
        <end position="257"/>
    </location>
</feature>
<evidence type="ECO:0000256" key="1">
    <source>
        <dbReference type="SAM" id="Coils"/>
    </source>
</evidence>
<reference evidence="3 4" key="1">
    <citation type="submission" date="2019-09" db="EMBL/GenBank/DDBJ databases">
        <title>Whole genome shotgun sequencing (WGS) of Ellagibacter isourolithinifaciens DSM 104140(T) and Adlercreutzia muris DSM 29508(T).</title>
        <authorList>
            <person name="Stoll D.A."/>
            <person name="Danylec N."/>
            <person name="Huch M."/>
        </authorList>
    </citation>
    <scope>NUCLEOTIDE SEQUENCE [LARGE SCALE GENOMIC DNA]</scope>
    <source>
        <strain evidence="3 4">DSM 104140</strain>
    </source>
</reference>
<dbReference type="EMBL" id="WAJR01000029">
    <property type="protein sequence ID" value="KAB1637385.1"/>
    <property type="molecule type" value="Genomic_DNA"/>
</dbReference>
<evidence type="ECO:0000313" key="4">
    <source>
        <dbReference type="Proteomes" id="UP000468668"/>
    </source>
</evidence>
<feature type="coiled-coil region" evidence="1">
    <location>
        <begin position="82"/>
        <end position="169"/>
    </location>
</feature>
<protein>
    <submittedName>
        <fullName evidence="3">Uncharacterized protein</fullName>
    </submittedName>
</protein>
<proteinExistence type="predicted"/>
<evidence type="ECO:0000256" key="2">
    <source>
        <dbReference type="SAM" id="MobiDB-lite"/>
    </source>
</evidence>